<dbReference type="AlphaFoldDB" id="A0A444Y8T3"/>
<dbReference type="PANTHER" id="PTHR31992:SF62">
    <property type="entry name" value="DOF ZINC FINGER PROTEIN DOF3.1"/>
    <property type="match status" value="1"/>
</dbReference>
<evidence type="ECO:0000256" key="10">
    <source>
        <dbReference type="SAM" id="MobiDB-lite"/>
    </source>
</evidence>
<comment type="function">
    <text evidence="9">Transcription factor that binds specifically to a 5'-AA[AG]G-3' consensus core sequence.</text>
</comment>
<keyword evidence="4 9" id="KW-0805">Transcription regulation</keyword>
<protein>
    <recommendedName>
        <fullName evidence="9">Dof zinc finger protein</fullName>
    </recommendedName>
</protein>
<evidence type="ECO:0000313" key="12">
    <source>
        <dbReference type="EMBL" id="RYQ98354.1"/>
    </source>
</evidence>
<sequence length="340" mass="39362">MKKRDECPNVLESFFRTRFSWCLVSLYPILLSIKMSLICKSPSFMTSAFATCNFNLVSPLKYSIRSLNISRTSSHFRELEGLTSLEGESLIHEVDSGSLETAASVRNFRQNFLECTNQYAVLGCLWTHFETNYLPLLSRNIKKVAHFGKWRSNNGPDKRLEASEFQKTVPLLPRKKEELKNNTQNEWKQIMTLKKYYKERMQDPTIFQPIKPQFPEQEQLKCPRCDSTNTKFCYYNNYNLSQPRHFCKNCRRYWTKGGALRNIPVGGGSRKNTKKSSTNNSSSKRLTSSSAPSSSSLLPQDYVCLLVLMLWEIKKAQGLLKITSSFRWKVACSDLRRNVF</sequence>
<keyword evidence="5 8" id="KW-0238">DNA-binding</keyword>
<reference evidence="12 13" key="1">
    <citation type="submission" date="2019-01" db="EMBL/GenBank/DDBJ databases">
        <title>Sequencing of cultivated peanut Arachis hypogaea provides insights into genome evolution and oil improvement.</title>
        <authorList>
            <person name="Chen X."/>
        </authorList>
    </citation>
    <scope>NUCLEOTIDE SEQUENCE [LARGE SCALE GENOMIC DNA]</scope>
    <source>
        <strain evidence="13">cv. Fuhuasheng</strain>
        <tissue evidence="12">Leaves</tissue>
    </source>
</reference>
<dbReference type="Proteomes" id="UP000289738">
    <property type="component" value="Chromosome B08"/>
</dbReference>
<evidence type="ECO:0000256" key="3">
    <source>
        <dbReference type="ARBA" id="ARBA00022833"/>
    </source>
</evidence>
<dbReference type="Pfam" id="PF02701">
    <property type="entry name" value="Zn_ribbon_Dof"/>
    <property type="match status" value="1"/>
</dbReference>
<dbReference type="InterPro" id="IPR003851">
    <property type="entry name" value="Znf_Dof"/>
</dbReference>
<dbReference type="GO" id="GO:0003677">
    <property type="term" value="F:DNA binding"/>
    <property type="evidence" value="ECO:0007669"/>
    <property type="project" value="UniProtKB-UniRule"/>
</dbReference>
<keyword evidence="7 8" id="KW-0539">Nucleus</keyword>
<dbReference type="PROSITE" id="PS01361">
    <property type="entry name" value="ZF_DOF_1"/>
    <property type="match status" value="1"/>
</dbReference>
<keyword evidence="13" id="KW-1185">Reference proteome</keyword>
<dbReference type="GO" id="GO:0005634">
    <property type="term" value="C:nucleus"/>
    <property type="evidence" value="ECO:0007669"/>
    <property type="project" value="UniProtKB-SubCell"/>
</dbReference>
<name>A0A444Y8T3_ARAHY</name>
<dbReference type="PROSITE" id="PS50884">
    <property type="entry name" value="ZF_DOF_2"/>
    <property type="match status" value="1"/>
</dbReference>
<feature type="region of interest" description="Disordered" evidence="10">
    <location>
        <begin position="264"/>
        <end position="295"/>
    </location>
</feature>
<evidence type="ECO:0000256" key="7">
    <source>
        <dbReference type="ARBA" id="ARBA00023242"/>
    </source>
</evidence>
<comment type="caution">
    <text evidence="12">The sequence shown here is derived from an EMBL/GenBank/DDBJ whole genome shotgun (WGS) entry which is preliminary data.</text>
</comment>
<dbReference type="GO" id="GO:0003700">
    <property type="term" value="F:DNA-binding transcription factor activity"/>
    <property type="evidence" value="ECO:0007669"/>
    <property type="project" value="UniProtKB-UniRule"/>
</dbReference>
<evidence type="ECO:0000256" key="1">
    <source>
        <dbReference type="ARBA" id="ARBA00022723"/>
    </source>
</evidence>
<keyword evidence="3 9" id="KW-0862">Zinc</keyword>
<organism evidence="12 13">
    <name type="scientific">Arachis hypogaea</name>
    <name type="common">Peanut</name>
    <dbReference type="NCBI Taxonomy" id="3818"/>
    <lineage>
        <taxon>Eukaryota</taxon>
        <taxon>Viridiplantae</taxon>
        <taxon>Streptophyta</taxon>
        <taxon>Embryophyta</taxon>
        <taxon>Tracheophyta</taxon>
        <taxon>Spermatophyta</taxon>
        <taxon>Magnoliopsida</taxon>
        <taxon>eudicotyledons</taxon>
        <taxon>Gunneridae</taxon>
        <taxon>Pentapetalae</taxon>
        <taxon>rosids</taxon>
        <taxon>fabids</taxon>
        <taxon>Fabales</taxon>
        <taxon>Fabaceae</taxon>
        <taxon>Papilionoideae</taxon>
        <taxon>50 kb inversion clade</taxon>
        <taxon>dalbergioids sensu lato</taxon>
        <taxon>Dalbergieae</taxon>
        <taxon>Pterocarpus clade</taxon>
        <taxon>Arachis</taxon>
    </lineage>
</organism>
<evidence type="ECO:0000259" key="11">
    <source>
        <dbReference type="PROSITE" id="PS50884"/>
    </source>
</evidence>
<keyword evidence="6 9" id="KW-0804">Transcription</keyword>
<accession>A0A444Y8T3</accession>
<evidence type="ECO:0000256" key="8">
    <source>
        <dbReference type="PROSITE-ProRule" id="PRU00071"/>
    </source>
</evidence>
<proteinExistence type="predicted"/>
<evidence type="ECO:0000313" key="13">
    <source>
        <dbReference type="Proteomes" id="UP000289738"/>
    </source>
</evidence>
<evidence type="ECO:0000256" key="4">
    <source>
        <dbReference type="ARBA" id="ARBA00023015"/>
    </source>
</evidence>
<evidence type="ECO:0000256" key="2">
    <source>
        <dbReference type="ARBA" id="ARBA00022771"/>
    </source>
</evidence>
<evidence type="ECO:0000256" key="5">
    <source>
        <dbReference type="ARBA" id="ARBA00023125"/>
    </source>
</evidence>
<dbReference type="PANTHER" id="PTHR31992">
    <property type="entry name" value="DOF ZINC FINGER PROTEIN DOF1.4-RELATED"/>
    <property type="match status" value="1"/>
</dbReference>
<feature type="compositionally biased region" description="Low complexity" evidence="10">
    <location>
        <begin position="275"/>
        <end position="295"/>
    </location>
</feature>
<keyword evidence="2 8" id="KW-0863">Zinc-finger</keyword>
<evidence type="ECO:0000256" key="6">
    <source>
        <dbReference type="ARBA" id="ARBA00023163"/>
    </source>
</evidence>
<feature type="domain" description="Dof-type" evidence="11">
    <location>
        <begin position="220"/>
        <end position="274"/>
    </location>
</feature>
<comment type="subcellular location">
    <subcellularLocation>
        <location evidence="8 9">Nucleus</location>
    </subcellularLocation>
</comment>
<dbReference type="EMBL" id="SDMP01000018">
    <property type="protein sequence ID" value="RYQ98354.1"/>
    <property type="molecule type" value="Genomic_DNA"/>
</dbReference>
<keyword evidence="1 9" id="KW-0479">Metal-binding</keyword>
<dbReference type="InterPro" id="IPR045174">
    <property type="entry name" value="Dof"/>
</dbReference>
<gene>
    <name evidence="12" type="ORF">Ahy_B08g094403</name>
</gene>
<evidence type="ECO:0000256" key="9">
    <source>
        <dbReference type="RuleBase" id="RU369094"/>
    </source>
</evidence>
<dbReference type="GO" id="GO:0008270">
    <property type="term" value="F:zinc ion binding"/>
    <property type="evidence" value="ECO:0007669"/>
    <property type="project" value="UniProtKB-KW"/>
</dbReference>